<dbReference type="Gene3D" id="3.90.1150.200">
    <property type="match status" value="1"/>
</dbReference>
<reference evidence="3" key="1">
    <citation type="submission" date="2023-09" db="EMBL/GenBank/DDBJ databases">
        <title>Undibacterium sp. 20NA77.5 isolated from freshwater.</title>
        <authorList>
            <person name="Le V."/>
            <person name="Ko S.-R."/>
            <person name="Ahn C.-Y."/>
            <person name="Oh H.-M."/>
        </authorList>
    </citation>
    <scope>NUCLEOTIDE SEQUENCE</scope>
    <source>
        <strain evidence="3">20NA77.5</strain>
    </source>
</reference>
<dbReference type="Proteomes" id="UP001181355">
    <property type="component" value="Chromosome"/>
</dbReference>
<feature type="region of interest" description="Disordered" evidence="1">
    <location>
        <begin position="119"/>
        <end position="143"/>
    </location>
</feature>
<dbReference type="Pfam" id="PF08818">
    <property type="entry name" value="DUF1801"/>
    <property type="match status" value="1"/>
</dbReference>
<protein>
    <submittedName>
        <fullName evidence="3">YdeI/OmpD-associated family protein</fullName>
    </submittedName>
</protein>
<dbReference type="EMBL" id="CP133720">
    <property type="protein sequence ID" value="WMW79687.1"/>
    <property type="molecule type" value="Genomic_DNA"/>
</dbReference>
<organism evidence="3 4">
    <name type="scientific">Undibacterium cyanobacteriorum</name>
    <dbReference type="NCBI Taxonomy" id="3073561"/>
    <lineage>
        <taxon>Bacteria</taxon>
        <taxon>Pseudomonadati</taxon>
        <taxon>Pseudomonadota</taxon>
        <taxon>Betaproteobacteria</taxon>
        <taxon>Burkholderiales</taxon>
        <taxon>Oxalobacteraceae</taxon>
        <taxon>Undibacterium</taxon>
    </lineage>
</organism>
<dbReference type="RefSeq" id="WP_309481182.1">
    <property type="nucleotide sequence ID" value="NZ_CP133720.1"/>
</dbReference>
<evidence type="ECO:0000256" key="1">
    <source>
        <dbReference type="SAM" id="MobiDB-lite"/>
    </source>
</evidence>
<gene>
    <name evidence="3" type="ORF">RF679_13635</name>
</gene>
<name>A0ABY9REN5_9BURK</name>
<evidence type="ECO:0000313" key="4">
    <source>
        <dbReference type="Proteomes" id="UP001181355"/>
    </source>
</evidence>
<dbReference type="InterPro" id="IPR014922">
    <property type="entry name" value="YdhG-like"/>
</dbReference>
<accession>A0ABY9REN5</accession>
<keyword evidence="4" id="KW-1185">Reference proteome</keyword>
<proteinExistence type="predicted"/>
<evidence type="ECO:0000259" key="2">
    <source>
        <dbReference type="Pfam" id="PF08818"/>
    </source>
</evidence>
<dbReference type="Pfam" id="PF13376">
    <property type="entry name" value="OmdA"/>
    <property type="match status" value="1"/>
</dbReference>
<evidence type="ECO:0000313" key="3">
    <source>
        <dbReference type="EMBL" id="WMW79687.1"/>
    </source>
</evidence>
<feature type="domain" description="YdhG-like" evidence="2">
    <location>
        <begin position="21"/>
        <end position="114"/>
    </location>
</feature>
<dbReference type="SUPFAM" id="SSF159888">
    <property type="entry name" value="YdhG-like"/>
    <property type="match status" value="1"/>
</dbReference>
<sequence>MGTRDIRIDQYIEKAAPFAHDILRHLRELVHQHCPEANETIKWSMPHFEYGGSIFCRFAAFKQHCSFGFWLAEAMTIDHKIDSKSSEAMGQFGRITTLADLPSDKEFAKLIKQAKKLQDAGTKGPIQTRNERNAAKNASDKATQPRELLIPPEFSAALQTNAAALATFEGFSYSAKKDYVEWYVEAKTDATRTKRLAQTLEWLAEGKRRNWKYEKC</sequence>